<sequence length="124" mass="14255">MTTGLEVPRCSPAFLWSDDSRYLAVPQWIRRLGLFLRQRLLIVDANAEKVFASRFTYWLIDPKNFCDGRLELAISSSSGINWMRPERLVIDVRNTLDRFKLIPSGHNTTPTNKAVNRSGEVGRF</sequence>
<name>A0A5C6E6N2_9BACT</name>
<reference evidence="1 2" key="1">
    <citation type="submission" date="2019-02" db="EMBL/GenBank/DDBJ databases">
        <title>Deep-cultivation of Planctomycetes and their phenomic and genomic characterization uncovers novel biology.</title>
        <authorList>
            <person name="Wiegand S."/>
            <person name="Jogler M."/>
            <person name="Boedeker C."/>
            <person name="Pinto D."/>
            <person name="Vollmers J."/>
            <person name="Rivas-Marin E."/>
            <person name="Kohn T."/>
            <person name="Peeters S.H."/>
            <person name="Heuer A."/>
            <person name="Rast P."/>
            <person name="Oberbeckmann S."/>
            <person name="Bunk B."/>
            <person name="Jeske O."/>
            <person name="Meyerdierks A."/>
            <person name="Storesund J.E."/>
            <person name="Kallscheuer N."/>
            <person name="Luecker S."/>
            <person name="Lage O.M."/>
            <person name="Pohl T."/>
            <person name="Merkel B.J."/>
            <person name="Hornburger P."/>
            <person name="Mueller R.-W."/>
            <person name="Bruemmer F."/>
            <person name="Labrenz M."/>
            <person name="Spormann A.M."/>
            <person name="Op Den Camp H."/>
            <person name="Overmann J."/>
            <person name="Amann R."/>
            <person name="Jetten M.S.M."/>
            <person name="Mascher T."/>
            <person name="Medema M.H."/>
            <person name="Devos D.P."/>
            <person name="Kaster A.-K."/>
            <person name="Ovreas L."/>
            <person name="Rohde M."/>
            <person name="Galperin M.Y."/>
            <person name="Jogler C."/>
        </authorList>
    </citation>
    <scope>NUCLEOTIDE SEQUENCE [LARGE SCALE GENOMIC DNA]</scope>
    <source>
        <strain evidence="1 2">Poly51</strain>
    </source>
</reference>
<comment type="caution">
    <text evidence="1">The sequence shown here is derived from an EMBL/GenBank/DDBJ whole genome shotgun (WGS) entry which is preliminary data.</text>
</comment>
<organism evidence="1 2">
    <name type="scientific">Rubripirellula tenax</name>
    <dbReference type="NCBI Taxonomy" id="2528015"/>
    <lineage>
        <taxon>Bacteria</taxon>
        <taxon>Pseudomonadati</taxon>
        <taxon>Planctomycetota</taxon>
        <taxon>Planctomycetia</taxon>
        <taxon>Pirellulales</taxon>
        <taxon>Pirellulaceae</taxon>
        <taxon>Rubripirellula</taxon>
    </lineage>
</organism>
<protein>
    <submittedName>
        <fullName evidence="1">Uncharacterized protein</fullName>
    </submittedName>
</protein>
<dbReference type="Proteomes" id="UP000318288">
    <property type="component" value="Unassembled WGS sequence"/>
</dbReference>
<gene>
    <name evidence="1" type="ORF">Poly51_62720</name>
</gene>
<dbReference type="EMBL" id="SJPW01000017">
    <property type="protein sequence ID" value="TWU43617.1"/>
    <property type="molecule type" value="Genomic_DNA"/>
</dbReference>
<evidence type="ECO:0000313" key="1">
    <source>
        <dbReference type="EMBL" id="TWU43617.1"/>
    </source>
</evidence>
<keyword evidence="2" id="KW-1185">Reference proteome</keyword>
<dbReference type="AlphaFoldDB" id="A0A5C6E6N2"/>
<evidence type="ECO:0000313" key="2">
    <source>
        <dbReference type="Proteomes" id="UP000318288"/>
    </source>
</evidence>
<proteinExistence type="predicted"/>
<accession>A0A5C6E6N2</accession>